<evidence type="ECO:0000313" key="2">
    <source>
        <dbReference type="EMBL" id="KAB8039472.1"/>
    </source>
</evidence>
<dbReference type="Proteomes" id="UP000437748">
    <property type="component" value="Unassembled WGS sequence"/>
</dbReference>
<keyword evidence="3" id="KW-1185">Reference proteome</keyword>
<protein>
    <recommendedName>
        <fullName evidence="4">Aromatic hydrocarbon degradation protein</fullName>
    </recommendedName>
</protein>
<feature type="transmembrane region" description="Helical" evidence="1">
    <location>
        <begin position="12"/>
        <end position="31"/>
    </location>
</feature>
<evidence type="ECO:0008006" key="4">
    <source>
        <dbReference type="Google" id="ProtNLM"/>
    </source>
</evidence>
<accession>A0A6N6VX61</accession>
<dbReference type="AlphaFoldDB" id="A0A6N6VX61"/>
<reference evidence="2 3" key="1">
    <citation type="submission" date="2019-10" db="EMBL/GenBank/DDBJ databases">
        <title>New species of Slilvanegrellaceae.</title>
        <authorList>
            <person name="Pitt A."/>
            <person name="Hahn M.W."/>
        </authorList>
    </citation>
    <scope>NUCLEOTIDE SEQUENCE [LARGE SCALE GENOMIC DNA]</scope>
    <source>
        <strain evidence="2 3">SP-Ram-0.45-NSY-1</strain>
    </source>
</reference>
<keyword evidence="1" id="KW-0472">Membrane</keyword>
<gene>
    <name evidence="2" type="ORF">GCL60_04245</name>
</gene>
<proteinExistence type="predicted"/>
<dbReference type="Gene3D" id="2.40.160.60">
    <property type="entry name" value="Outer membrane protein transport protein (OMPP1/FadL/TodX)"/>
    <property type="match status" value="1"/>
</dbReference>
<dbReference type="RefSeq" id="WP_153418697.1">
    <property type="nucleotide sequence ID" value="NZ_WFLM01000002.1"/>
</dbReference>
<sequence>MKINLRKKQNKIFLYNNIKIILFSFVSLFSFQSYGDWWHNQSFLMGGKPAGMGGAYTGIGTGPAGVFYNPGGIGFSADTALSVSTTNYYTSTITQDGYLANDNTSFSLTDADLLSGYFGGSFRLGTDLPVYIAFAIYNKDYVNIDNVVESRSKNGLTKTRFVQKVSSTENEYAMAFSIRTHDKFSFGLSIAFFDMRYSEVQGANILSGPYDDPYGGSQIYQYELWNYTSNFYVRGIEAGLGFLYKPKEYISFGLSGKYKFILSQNAEGTYVDNQVVTDSEFNPINNGNDYSDFYEQYINQTTIKHTPKPFEQLPYTIRFGIAWMPTDWQTFTSDFIYTSENNAVNPFYHTKKVYDYAFGSETVFYETLGIRLGFFTNYWSGDPNVTDQFVNVNFLGYTAGIAYYNKKSVYSLTYMLQETQPGAMYSLEPVLFNGRNNPKVYWRTDQIALAITGEL</sequence>
<name>A0A6N6VX61_9BACT</name>
<evidence type="ECO:0000256" key="1">
    <source>
        <dbReference type="SAM" id="Phobius"/>
    </source>
</evidence>
<comment type="caution">
    <text evidence="2">The sequence shown here is derived from an EMBL/GenBank/DDBJ whole genome shotgun (WGS) entry which is preliminary data.</text>
</comment>
<organism evidence="2 3">
    <name type="scientific">Silvanigrella paludirubra</name>
    <dbReference type="NCBI Taxonomy" id="2499159"/>
    <lineage>
        <taxon>Bacteria</taxon>
        <taxon>Pseudomonadati</taxon>
        <taxon>Bdellovibrionota</taxon>
        <taxon>Oligoflexia</taxon>
        <taxon>Silvanigrellales</taxon>
        <taxon>Silvanigrellaceae</taxon>
        <taxon>Silvanigrella</taxon>
    </lineage>
</organism>
<keyword evidence="1" id="KW-0812">Transmembrane</keyword>
<dbReference type="EMBL" id="WFLM01000002">
    <property type="protein sequence ID" value="KAB8039472.1"/>
    <property type="molecule type" value="Genomic_DNA"/>
</dbReference>
<dbReference type="OrthoDB" id="9772014at2"/>
<keyword evidence="1" id="KW-1133">Transmembrane helix</keyword>
<evidence type="ECO:0000313" key="3">
    <source>
        <dbReference type="Proteomes" id="UP000437748"/>
    </source>
</evidence>